<comment type="subcellular location">
    <subcellularLocation>
        <location evidence="1">Cell membrane</location>
        <topology evidence="1">Multi-pass membrane protein</topology>
    </subcellularLocation>
</comment>
<evidence type="ECO:0000256" key="5">
    <source>
        <dbReference type="ARBA" id="ARBA00022692"/>
    </source>
</evidence>
<keyword evidence="12" id="KW-1185">Reference proteome</keyword>
<dbReference type="GO" id="GO:0005886">
    <property type="term" value="C:plasma membrane"/>
    <property type="evidence" value="ECO:0007669"/>
    <property type="project" value="UniProtKB-SubCell"/>
</dbReference>
<dbReference type="GO" id="GO:0042910">
    <property type="term" value="F:xenobiotic transmembrane transporter activity"/>
    <property type="evidence" value="ECO:0007669"/>
    <property type="project" value="InterPro"/>
</dbReference>
<organism evidence="11 12">
    <name type="scientific">Psychroflexus salis</name>
    <dbReference type="NCBI Taxonomy" id="1526574"/>
    <lineage>
        <taxon>Bacteria</taxon>
        <taxon>Pseudomonadati</taxon>
        <taxon>Bacteroidota</taxon>
        <taxon>Flavobacteriia</taxon>
        <taxon>Flavobacteriales</taxon>
        <taxon>Flavobacteriaceae</taxon>
        <taxon>Psychroflexus</taxon>
    </lineage>
</organism>
<feature type="transmembrane region" description="Helical" evidence="10">
    <location>
        <begin position="387"/>
        <end position="407"/>
    </location>
</feature>
<evidence type="ECO:0000256" key="3">
    <source>
        <dbReference type="ARBA" id="ARBA00022449"/>
    </source>
</evidence>
<feature type="transmembrane region" description="Helical" evidence="10">
    <location>
        <begin position="131"/>
        <end position="152"/>
    </location>
</feature>
<dbReference type="InterPro" id="IPR002528">
    <property type="entry name" value="MATE_fam"/>
</dbReference>
<evidence type="ECO:0000256" key="9">
    <source>
        <dbReference type="ARBA" id="ARBA00031636"/>
    </source>
</evidence>
<keyword evidence="4" id="KW-1003">Cell membrane</keyword>
<gene>
    <name evidence="11" type="ORF">GCM10010831_20000</name>
</gene>
<keyword evidence="5 10" id="KW-0812">Transmembrane</keyword>
<feature type="transmembrane region" description="Helical" evidence="10">
    <location>
        <begin position="164"/>
        <end position="183"/>
    </location>
</feature>
<keyword evidence="6 10" id="KW-1133">Transmembrane helix</keyword>
<feature type="transmembrane region" description="Helical" evidence="10">
    <location>
        <begin position="44"/>
        <end position="63"/>
    </location>
</feature>
<dbReference type="InterPro" id="IPR048279">
    <property type="entry name" value="MdtK-like"/>
</dbReference>
<sequence length="448" mass="49740">MQKVSFKDINKIAIPAIIAGIAEPLISLADIAIIGNVQKNPVEALAAVGIVGSFLSAIIWIIAQTKTAISAVISQRLGQNRILSIKTLVPQVILFNFLLSLIIYFSSAVFAELIFKAYNADGLILNYASSYYRIRALGFPLTLVTFAIFGVFRGLQNTLWAMKCSLAGGAVNIGLNYILVYGIDGWFNGFHIIGAAWASIAAQLVMLIMALYFFFKKTPFHLKLSLRINPEMKPLLLMSANLFIRTLSLNIAIYLANTYATAYGNTYIAAQSILMNIWLFFSFFIDGYANAGNAIGGKLLGEKAYLKLWSLSKDISKYAVGIAIVLGIMCSVFYTEIGLLFNKDETVLRLFESVFWIVLIMQPINAIAFMFDGIFKGMGEAKYLRNLLVIATFLGFIPTLLITDYLGLKLYGIWIAFFVWMLIRSSVLVFKFKNKYVAKAKLEKANSI</sequence>
<evidence type="ECO:0000256" key="4">
    <source>
        <dbReference type="ARBA" id="ARBA00022475"/>
    </source>
</evidence>
<reference evidence="11 12" key="1">
    <citation type="journal article" date="2014" name="Int. J. Syst. Evol. Microbiol.">
        <title>Complete genome sequence of Corynebacterium casei LMG S-19264T (=DSM 44701T), isolated from a smear-ripened cheese.</title>
        <authorList>
            <consortium name="US DOE Joint Genome Institute (JGI-PGF)"/>
            <person name="Walter F."/>
            <person name="Albersmeier A."/>
            <person name="Kalinowski J."/>
            <person name="Ruckert C."/>
        </authorList>
    </citation>
    <scope>NUCLEOTIDE SEQUENCE [LARGE SCALE GENOMIC DNA]</scope>
    <source>
        <strain evidence="11 12">CGMCC 1.12925</strain>
    </source>
</reference>
<evidence type="ECO:0000313" key="12">
    <source>
        <dbReference type="Proteomes" id="UP000599688"/>
    </source>
</evidence>
<dbReference type="Pfam" id="PF01554">
    <property type="entry name" value="MatE"/>
    <property type="match status" value="2"/>
</dbReference>
<feature type="transmembrane region" description="Helical" evidence="10">
    <location>
        <begin position="83"/>
        <end position="111"/>
    </location>
</feature>
<feature type="transmembrane region" description="Helical" evidence="10">
    <location>
        <begin position="413"/>
        <end position="432"/>
    </location>
</feature>
<keyword evidence="8 10" id="KW-0472">Membrane</keyword>
<dbReference type="PANTHER" id="PTHR43298">
    <property type="entry name" value="MULTIDRUG RESISTANCE PROTEIN NORM-RELATED"/>
    <property type="match status" value="1"/>
</dbReference>
<dbReference type="NCBIfam" id="TIGR00797">
    <property type="entry name" value="matE"/>
    <property type="match status" value="1"/>
</dbReference>
<feature type="transmembrane region" description="Helical" evidence="10">
    <location>
        <begin position="12"/>
        <end position="38"/>
    </location>
</feature>
<name>A0A917EAT5_9FLAO</name>
<dbReference type="PIRSF" id="PIRSF006603">
    <property type="entry name" value="DinF"/>
    <property type="match status" value="1"/>
</dbReference>
<evidence type="ECO:0000256" key="10">
    <source>
        <dbReference type="SAM" id="Phobius"/>
    </source>
</evidence>
<feature type="transmembrane region" description="Helical" evidence="10">
    <location>
        <begin position="268"/>
        <end position="289"/>
    </location>
</feature>
<comment type="caution">
    <text evidence="11">The sequence shown here is derived from an EMBL/GenBank/DDBJ whole genome shotgun (WGS) entry which is preliminary data.</text>
</comment>
<keyword evidence="3" id="KW-0050">Antiport</keyword>
<evidence type="ECO:0000256" key="2">
    <source>
        <dbReference type="ARBA" id="ARBA00022448"/>
    </source>
</evidence>
<keyword evidence="7" id="KW-0406">Ion transport</keyword>
<protein>
    <recommendedName>
        <fullName evidence="9">Multidrug-efflux transporter</fullName>
    </recommendedName>
</protein>
<dbReference type="PANTHER" id="PTHR43298:SF2">
    <property type="entry name" value="FMN_FAD EXPORTER YEEO-RELATED"/>
    <property type="match status" value="1"/>
</dbReference>
<evidence type="ECO:0000256" key="8">
    <source>
        <dbReference type="ARBA" id="ARBA00023136"/>
    </source>
</evidence>
<dbReference type="InterPro" id="IPR050222">
    <property type="entry name" value="MATE_MdtK"/>
</dbReference>
<feature type="transmembrane region" description="Helical" evidence="10">
    <location>
        <begin position="354"/>
        <end position="375"/>
    </location>
</feature>
<dbReference type="EMBL" id="BMGL01000011">
    <property type="protein sequence ID" value="GGE18835.1"/>
    <property type="molecule type" value="Genomic_DNA"/>
</dbReference>
<evidence type="ECO:0000256" key="6">
    <source>
        <dbReference type="ARBA" id="ARBA00022989"/>
    </source>
</evidence>
<evidence type="ECO:0000256" key="7">
    <source>
        <dbReference type="ARBA" id="ARBA00023065"/>
    </source>
</evidence>
<evidence type="ECO:0000313" key="11">
    <source>
        <dbReference type="EMBL" id="GGE18835.1"/>
    </source>
</evidence>
<dbReference type="RefSeq" id="WP_188406715.1">
    <property type="nucleotide sequence ID" value="NZ_BMGL01000011.1"/>
</dbReference>
<feature type="transmembrane region" description="Helical" evidence="10">
    <location>
        <begin position="315"/>
        <end position="334"/>
    </location>
</feature>
<feature type="transmembrane region" description="Helical" evidence="10">
    <location>
        <begin position="235"/>
        <end position="256"/>
    </location>
</feature>
<keyword evidence="2" id="KW-0813">Transport</keyword>
<feature type="transmembrane region" description="Helical" evidence="10">
    <location>
        <begin position="189"/>
        <end position="215"/>
    </location>
</feature>
<dbReference type="AlphaFoldDB" id="A0A917EAT5"/>
<dbReference type="Proteomes" id="UP000599688">
    <property type="component" value="Unassembled WGS sequence"/>
</dbReference>
<dbReference type="GO" id="GO:0015297">
    <property type="term" value="F:antiporter activity"/>
    <property type="evidence" value="ECO:0007669"/>
    <property type="project" value="UniProtKB-KW"/>
</dbReference>
<evidence type="ECO:0000256" key="1">
    <source>
        <dbReference type="ARBA" id="ARBA00004651"/>
    </source>
</evidence>
<proteinExistence type="predicted"/>
<accession>A0A917EAT5</accession>
<dbReference type="GO" id="GO:0006811">
    <property type="term" value="P:monoatomic ion transport"/>
    <property type="evidence" value="ECO:0007669"/>
    <property type="project" value="UniProtKB-KW"/>
</dbReference>